<evidence type="ECO:0000256" key="8">
    <source>
        <dbReference type="ARBA" id="ARBA00022833"/>
    </source>
</evidence>
<dbReference type="Pfam" id="PF01490">
    <property type="entry name" value="Aa_trans"/>
    <property type="match status" value="1"/>
</dbReference>
<evidence type="ECO:0000256" key="14">
    <source>
        <dbReference type="SAM" id="Phobius"/>
    </source>
</evidence>
<dbReference type="GO" id="GO:0005739">
    <property type="term" value="C:mitochondrion"/>
    <property type="evidence" value="ECO:0007669"/>
    <property type="project" value="UniProtKB-SubCell"/>
</dbReference>
<evidence type="ECO:0000256" key="10">
    <source>
        <dbReference type="ARBA" id="ARBA00023049"/>
    </source>
</evidence>
<dbReference type="GO" id="GO:0046872">
    <property type="term" value="F:metal ion binding"/>
    <property type="evidence" value="ECO:0007669"/>
    <property type="project" value="UniProtKB-KW"/>
</dbReference>
<keyword evidence="11" id="KW-0496">Mitochondrion</keyword>
<feature type="transmembrane region" description="Helical" evidence="14">
    <location>
        <begin position="33"/>
        <end position="52"/>
    </location>
</feature>
<keyword evidence="5 14" id="KW-0812">Transmembrane</keyword>
<comment type="subcellular location">
    <subcellularLocation>
        <location evidence="3">Membrane</location>
    </subcellularLocation>
    <subcellularLocation>
        <location evidence="2">Mitochondrion</location>
    </subcellularLocation>
</comment>
<evidence type="ECO:0000313" key="18">
    <source>
        <dbReference type="EMBL" id="KAF4659445.1"/>
    </source>
</evidence>
<dbReference type="EMBL" id="JABANN010000429">
    <property type="protein sequence ID" value="KAF4659445.1"/>
    <property type="molecule type" value="Genomic_DNA"/>
</dbReference>
<feature type="domain" description="Peptidase M16 N-terminal" evidence="15">
    <location>
        <begin position="494"/>
        <end position="640"/>
    </location>
</feature>
<dbReference type="Pfam" id="PF05193">
    <property type="entry name" value="Peptidase_M16_C"/>
    <property type="match status" value="1"/>
</dbReference>
<evidence type="ECO:0000256" key="9">
    <source>
        <dbReference type="ARBA" id="ARBA00022989"/>
    </source>
</evidence>
<dbReference type="InterPro" id="IPR013057">
    <property type="entry name" value="AA_transpt_TM"/>
</dbReference>
<keyword evidence="8" id="KW-0862">Zinc</keyword>
<dbReference type="AlphaFoldDB" id="A0A7J6LJI0"/>
<feature type="domain" description="Amino acid transporter transmembrane" evidence="16">
    <location>
        <begin position="29"/>
        <end position="429"/>
    </location>
</feature>
<feature type="transmembrane region" description="Helical" evidence="14">
    <location>
        <begin position="300"/>
        <end position="327"/>
    </location>
</feature>
<dbReference type="SUPFAM" id="SSF63411">
    <property type="entry name" value="LuxS/MPP-like metallohydrolase"/>
    <property type="match status" value="2"/>
</dbReference>
<dbReference type="PROSITE" id="PS00143">
    <property type="entry name" value="INSULINASE"/>
    <property type="match status" value="1"/>
</dbReference>
<evidence type="ECO:0000256" key="1">
    <source>
        <dbReference type="ARBA" id="ARBA00001947"/>
    </source>
</evidence>
<evidence type="ECO:0000313" key="19">
    <source>
        <dbReference type="Proteomes" id="UP000572268"/>
    </source>
</evidence>
<feature type="transmembrane region" description="Helical" evidence="14">
    <location>
        <begin position="211"/>
        <end position="233"/>
    </location>
</feature>
<evidence type="ECO:0000256" key="3">
    <source>
        <dbReference type="ARBA" id="ARBA00004370"/>
    </source>
</evidence>
<sequence>MSPGSPTSSVLFKIGESYKAEIIVPNGCSNAKAVFNLVMTAIGLGIMTLPMAFGRAGWVSGCILLIVAAAFVYYNVVLLCHALCLNPENPQHVIRSFEELGRICYGRLATVMNSVTLHPLLIAACAVFLILLSTSMYNMTDVLSYNLWLLIVSLVIAPFACLPTMKEVGVLSALGVASVAAIVVLVVLASLDRYINGPPEGEEEGPEEVTYILSGSPVQLVAVFCTFLLSYNVSITVPTIIKDVYRPQTFPKVAWISFVIVAVVYFAITVAGYLAFGDGISKYDTMVEAFTPPNRADWTIYSWLINASTIVLVGTHFLVLFSPTAQLSDTLLKLDDKSRWKSPAVGEAVRCTCRVGLVALCALIALLVPSVDKLVNLLSAVFVVLIALVYPTVYYWRVLQLSHVKQAAWKTWHQRSLLVVAAAAMFFITLYVVNMLVQKSVPYFAHSLGPAVLTAAGRKGFLNSRTISSMSASLGDALYNAPPTKVTTLPNGLRVATQHTFTQSATVGVWIDAGSRYETKQTNGTAHFLEHLAFKGTQRRSRIQLEREVEDIGAHLNAYTSREQTVYYAKTRRECVGQGLDILSDILQHSKLERRAIEEERGVILREMEEVNKSLEEVIYDQLHIACFREDPLGYTILGPVENIRSINRDNLVDYISTNYKADRMVVAAAGPVDHEEIVKCAAEKFGNLPKSSEPRRAVSKPHFVSSELLSATEALGPSSHVAVAFEGVPWTSPDCITFMLMQQILGGYNSAFQGLIPPTLSANSSIQAVARSPSGEGSATWIDSFTAFNTCYKDTGLFGFYVASPEQAVNRAIDELMCSISSLSYSITEEDLERAKKQLLTTLFIGLDDTTGVAEDIGRQLLVYGRRISPAEFVKRLDQIDHYEVRRVAQKYLLSKPVTMTGVGMVQNVMQLPEVQKLAKWTGASLPQH</sequence>
<evidence type="ECO:0000256" key="13">
    <source>
        <dbReference type="RuleBase" id="RU004447"/>
    </source>
</evidence>
<comment type="similarity">
    <text evidence="13">Belongs to the peptidase M16 family.</text>
</comment>
<evidence type="ECO:0000256" key="11">
    <source>
        <dbReference type="ARBA" id="ARBA00023128"/>
    </source>
</evidence>
<keyword evidence="9 14" id="KW-1133">Transmembrane helix</keyword>
<keyword evidence="6" id="KW-0479">Metal-binding</keyword>
<evidence type="ECO:0000256" key="12">
    <source>
        <dbReference type="ARBA" id="ARBA00023136"/>
    </source>
</evidence>
<dbReference type="GO" id="GO:0006508">
    <property type="term" value="P:proteolysis"/>
    <property type="evidence" value="ECO:0007669"/>
    <property type="project" value="UniProtKB-KW"/>
</dbReference>
<dbReference type="InterPro" id="IPR011249">
    <property type="entry name" value="Metalloenz_LuxS/M16"/>
</dbReference>
<feature type="transmembrane region" description="Helical" evidence="14">
    <location>
        <begin position="348"/>
        <end position="368"/>
    </location>
</feature>
<keyword evidence="10" id="KW-0482">Metalloprotease</keyword>
<proteinExistence type="inferred from homology"/>
<evidence type="ECO:0000256" key="5">
    <source>
        <dbReference type="ARBA" id="ARBA00022692"/>
    </source>
</evidence>
<name>A0A7J6LJI0_PEROL</name>
<organism evidence="18 19">
    <name type="scientific">Perkinsus olseni</name>
    <name type="common">Perkinsus atlanticus</name>
    <dbReference type="NCBI Taxonomy" id="32597"/>
    <lineage>
        <taxon>Eukaryota</taxon>
        <taxon>Sar</taxon>
        <taxon>Alveolata</taxon>
        <taxon>Perkinsozoa</taxon>
        <taxon>Perkinsea</taxon>
        <taxon>Perkinsida</taxon>
        <taxon>Perkinsidae</taxon>
        <taxon>Perkinsus</taxon>
    </lineage>
</organism>
<evidence type="ECO:0000256" key="4">
    <source>
        <dbReference type="ARBA" id="ARBA00022670"/>
    </source>
</evidence>
<dbReference type="GO" id="GO:0016020">
    <property type="term" value="C:membrane"/>
    <property type="evidence" value="ECO:0007669"/>
    <property type="project" value="UniProtKB-SubCell"/>
</dbReference>
<dbReference type="InterPro" id="IPR007863">
    <property type="entry name" value="Peptidase_M16_C"/>
</dbReference>
<feature type="transmembrane region" description="Helical" evidence="14">
    <location>
        <begin position="253"/>
        <end position="276"/>
    </location>
</feature>
<dbReference type="PANTHER" id="PTHR11851:SF149">
    <property type="entry name" value="GH01077P"/>
    <property type="match status" value="1"/>
</dbReference>
<evidence type="ECO:0000259" key="16">
    <source>
        <dbReference type="Pfam" id="PF01490"/>
    </source>
</evidence>
<feature type="transmembrane region" description="Helical" evidence="14">
    <location>
        <begin position="117"/>
        <end position="137"/>
    </location>
</feature>
<evidence type="ECO:0000259" key="17">
    <source>
        <dbReference type="Pfam" id="PF05193"/>
    </source>
</evidence>
<evidence type="ECO:0000256" key="2">
    <source>
        <dbReference type="ARBA" id="ARBA00004173"/>
    </source>
</evidence>
<feature type="domain" description="Peptidase M16 C-terminal" evidence="17">
    <location>
        <begin position="646"/>
        <end position="840"/>
    </location>
</feature>
<dbReference type="InterPro" id="IPR050361">
    <property type="entry name" value="MPP/UQCRC_Complex"/>
</dbReference>
<reference evidence="18 19" key="1">
    <citation type="submission" date="2020-04" db="EMBL/GenBank/DDBJ databases">
        <title>Perkinsus olseni comparative genomics.</title>
        <authorList>
            <person name="Bogema D.R."/>
        </authorList>
    </citation>
    <scope>NUCLEOTIDE SEQUENCE [LARGE SCALE GENOMIC DNA]</scope>
    <source>
        <strain evidence="18">ATCC PRA-31</strain>
    </source>
</reference>
<evidence type="ECO:0000259" key="15">
    <source>
        <dbReference type="Pfam" id="PF00675"/>
    </source>
</evidence>
<keyword evidence="7" id="KW-0378">Hydrolase</keyword>
<comment type="caution">
    <text evidence="18">The sequence shown here is derived from an EMBL/GenBank/DDBJ whole genome shotgun (WGS) entry which is preliminary data.</text>
</comment>
<dbReference type="InterPro" id="IPR011765">
    <property type="entry name" value="Pept_M16_N"/>
</dbReference>
<comment type="cofactor">
    <cofactor evidence="1">
        <name>Zn(2+)</name>
        <dbReference type="ChEBI" id="CHEBI:29105"/>
    </cofactor>
</comment>
<feature type="transmembrane region" description="Helical" evidence="14">
    <location>
        <begin position="169"/>
        <end position="191"/>
    </location>
</feature>
<accession>A0A7J6LJI0</accession>
<feature type="transmembrane region" description="Helical" evidence="14">
    <location>
        <begin position="374"/>
        <end position="396"/>
    </location>
</feature>
<keyword evidence="12 14" id="KW-0472">Membrane</keyword>
<feature type="transmembrane region" description="Helical" evidence="14">
    <location>
        <begin position="58"/>
        <end position="85"/>
    </location>
</feature>
<dbReference type="PANTHER" id="PTHR11851">
    <property type="entry name" value="METALLOPROTEASE"/>
    <property type="match status" value="1"/>
</dbReference>
<dbReference type="FunFam" id="3.30.830.10:FF:000002">
    <property type="entry name" value="Mitochondrial-processing peptidase subunit beta"/>
    <property type="match status" value="1"/>
</dbReference>
<gene>
    <name evidence="18" type="primary">UQCRC1_2</name>
    <name evidence="18" type="ORF">FOL46_006578</name>
</gene>
<keyword evidence="4" id="KW-0645">Protease</keyword>
<dbReference type="InterPro" id="IPR001431">
    <property type="entry name" value="Pept_M16_Zn_BS"/>
</dbReference>
<protein>
    <submittedName>
        <fullName evidence="18">Mitochondrial processing peptidase beta subunit</fullName>
    </submittedName>
</protein>
<evidence type="ECO:0000256" key="7">
    <source>
        <dbReference type="ARBA" id="ARBA00022801"/>
    </source>
</evidence>
<dbReference type="GO" id="GO:0004222">
    <property type="term" value="F:metalloendopeptidase activity"/>
    <property type="evidence" value="ECO:0007669"/>
    <property type="project" value="InterPro"/>
</dbReference>
<dbReference type="Pfam" id="PF00675">
    <property type="entry name" value="Peptidase_M16"/>
    <property type="match status" value="1"/>
</dbReference>
<feature type="transmembrane region" description="Helical" evidence="14">
    <location>
        <begin position="417"/>
        <end position="437"/>
    </location>
</feature>
<dbReference type="Gene3D" id="3.30.830.10">
    <property type="entry name" value="Metalloenzyme, LuxS/M16 peptidase-like"/>
    <property type="match status" value="2"/>
</dbReference>
<evidence type="ECO:0000256" key="6">
    <source>
        <dbReference type="ARBA" id="ARBA00022723"/>
    </source>
</evidence>
<dbReference type="Proteomes" id="UP000572268">
    <property type="component" value="Unassembled WGS sequence"/>
</dbReference>
<feature type="transmembrane region" description="Helical" evidence="14">
    <location>
        <begin position="143"/>
        <end position="162"/>
    </location>
</feature>
<dbReference type="Gene3D" id="1.20.1740.10">
    <property type="entry name" value="Amino acid/polyamine transporter I"/>
    <property type="match status" value="1"/>
</dbReference>